<feature type="compositionally biased region" description="Basic and acidic residues" evidence="8">
    <location>
        <begin position="329"/>
        <end position="346"/>
    </location>
</feature>
<keyword evidence="5 9" id="KW-0472">Membrane</keyword>
<evidence type="ECO:0000256" key="4">
    <source>
        <dbReference type="ARBA" id="ARBA00022859"/>
    </source>
</evidence>
<dbReference type="InterPro" id="IPR013106">
    <property type="entry name" value="Ig_V-set"/>
</dbReference>
<gene>
    <name evidence="11" type="ORF">Q8A67_015985</name>
</gene>
<dbReference type="InterPro" id="IPR003599">
    <property type="entry name" value="Ig_sub"/>
</dbReference>
<dbReference type="SMART" id="SM00409">
    <property type="entry name" value="IG"/>
    <property type="match status" value="2"/>
</dbReference>
<feature type="region of interest" description="Disordered" evidence="8">
    <location>
        <begin position="1"/>
        <end position="27"/>
    </location>
</feature>
<dbReference type="EMBL" id="JAUYZG010000015">
    <property type="protein sequence ID" value="KAK2887757.1"/>
    <property type="molecule type" value="Genomic_DNA"/>
</dbReference>
<dbReference type="InterPro" id="IPR036179">
    <property type="entry name" value="Ig-like_dom_sf"/>
</dbReference>
<dbReference type="InterPro" id="IPR007110">
    <property type="entry name" value="Ig-like_dom"/>
</dbReference>
<dbReference type="SUPFAM" id="SSF48726">
    <property type="entry name" value="Immunoglobulin"/>
    <property type="match status" value="1"/>
</dbReference>
<evidence type="ECO:0000256" key="6">
    <source>
        <dbReference type="ARBA" id="ARBA00023157"/>
    </source>
</evidence>
<dbReference type="Gene3D" id="2.60.40.10">
    <property type="entry name" value="Immunoglobulins"/>
    <property type="match status" value="1"/>
</dbReference>
<evidence type="ECO:0000259" key="10">
    <source>
        <dbReference type="PROSITE" id="PS50835"/>
    </source>
</evidence>
<keyword evidence="9" id="KW-1133">Transmembrane helix</keyword>
<evidence type="ECO:0000256" key="9">
    <source>
        <dbReference type="SAM" id="Phobius"/>
    </source>
</evidence>
<organism evidence="11 12">
    <name type="scientific">Cirrhinus molitorella</name>
    <name type="common">mud carp</name>
    <dbReference type="NCBI Taxonomy" id="172907"/>
    <lineage>
        <taxon>Eukaryota</taxon>
        <taxon>Metazoa</taxon>
        <taxon>Chordata</taxon>
        <taxon>Craniata</taxon>
        <taxon>Vertebrata</taxon>
        <taxon>Euteleostomi</taxon>
        <taxon>Actinopterygii</taxon>
        <taxon>Neopterygii</taxon>
        <taxon>Teleostei</taxon>
        <taxon>Ostariophysi</taxon>
        <taxon>Cypriniformes</taxon>
        <taxon>Cyprinidae</taxon>
        <taxon>Labeoninae</taxon>
        <taxon>Labeonini</taxon>
        <taxon>Cirrhinus</taxon>
    </lineage>
</organism>
<keyword evidence="3" id="KW-0732">Signal</keyword>
<keyword evidence="6" id="KW-1015">Disulfide bond</keyword>
<accession>A0AA88PIU5</accession>
<evidence type="ECO:0000313" key="12">
    <source>
        <dbReference type="Proteomes" id="UP001187343"/>
    </source>
</evidence>
<comment type="caution">
    <text evidence="11">The sequence shown here is derived from an EMBL/GenBank/DDBJ whole genome shotgun (WGS) entry which is preliminary data.</text>
</comment>
<evidence type="ECO:0000256" key="8">
    <source>
        <dbReference type="SAM" id="MobiDB-lite"/>
    </source>
</evidence>
<feature type="transmembrane region" description="Helical" evidence="9">
    <location>
        <begin position="206"/>
        <end position="229"/>
    </location>
</feature>
<name>A0AA88PIU5_9TELE</name>
<evidence type="ECO:0000256" key="1">
    <source>
        <dbReference type="ARBA" id="ARBA00004236"/>
    </source>
</evidence>
<protein>
    <recommendedName>
        <fullName evidence="10">Ig-like domain-containing protein</fullName>
    </recommendedName>
</protein>
<evidence type="ECO:0000313" key="11">
    <source>
        <dbReference type="EMBL" id="KAK2887757.1"/>
    </source>
</evidence>
<keyword evidence="7" id="KW-0325">Glycoprotein</keyword>
<dbReference type="AlphaFoldDB" id="A0AA88PIU5"/>
<evidence type="ECO:0000256" key="5">
    <source>
        <dbReference type="ARBA" id="ARBA00023136"/>
    </source>
</evidence>
<dbReference type="CDD" id="cd00099">
    <property type="entry name" value="IgV"/>
    <property type="match status" value="1"/>
</dbReference>
<evidence type="ECO:0000256" key="3">
    <source>
        <dbReference type="ARBA" id="ARBA00022729"/>
    </source>
</evidence>
<dbReference type="Pfam" id="PF07686">
    <property type="entry name" value="V-set"/>
    <property type="match status" value="1"/>
</dbReference>
<feature type="compositionally biased region" description="Basic and acidic residues" evidence="8">
    <location>
        <begin position="18"/>
        <end position="27"/>
    </location>
</feature>
<feature type="region of interest" description="Disordered" evidence="8">
    <location>
        <begin position="325"/>
        <end position="346"/>
    </location>
</feature>
<dbReference type="Proteomes" id="UP001187343">
    <property type="component" value="Unassembled WGS sequence"/>
</dbReference>
<proteinExistence type="predicted"/>
<keyword evidence="2" id="KW-1003">Cell membrane</keyword>
<dbReference type="InterPro" id="IPR013783">
    <property type="entry name" value="Ig-like_fold"/>
</dbReference>
<reference evidence="11" key="1">
    <citation type="submission" date="2023-08" db="EMBL/GenBank/DDBJ databases">
        <title>Chromosome-level Genome Assembly of mud carp (Cirrhinus molitorella).</title>
        <authorList>
            <person name="Liu H."/>
        </authorList>
    </citation>
    <scope>NUCLEOTIDE SEQUENCE</scope>
    <source>
        <strain evidence="11">Prfri</strain>
        <tissue evidence="11">Muscle</tissue>
    </source>
</reference>
<comment type="subcellular location">
    <subcellularLocation>
        <location evidence="1">Cell membrane</location>
    </subcellularLocation>
</comment>
<dbReference type="GO" id="GO:0009617">
    <property type="term" value="P:response to bacterium"/>
    <property type="evidence" value="ECO:0007669"/>
    <property type="project" value="TreeGrafter"/>
</dbReference>
<keyword evidence="12" id="KW-1185">Reference proteome</keyword>
<dbReference type="InterPro" id="IPR052051">
    <property type="entry name" value="TCR_complex_component"/>
</dbReference>
<dbReference type="GO" id="GO:0002376">
    <property type="term" value="P:immune system process"/>
    <property type="evidence" value="ECO:0007669"/>
    <property type="project" value="UniProtKB-KW"/>
</dbReference>
<dbReference type="PANTHER" id="PTHR19433">
    <property type="entry name" value="T-CELL RECEPTOR ALPHA CHAIN V REGION-RELATED"/>
    <property type="match status" value="1"/>
</dbReference>
<dbReference type="GO" id="GO:0005886">
    <property type="term" value="C:plasma membrane"/>
    <property type="evidence" value="ECO:0007669"/>
    <property type="project" value="UniProtKB-SubCell"/>
</dbReference>
<evidence type="ECO:0000256" key="2">
    <source>
        <dbReference type="ARBA" id="ARBA00022475"/>
    </source>
</evidence>
<sequence>MHFGNPIRLQLNDTQTDSEDKKDKTHSDVEITDGLTMMERVLTFGGVGLAVIIQISSSDVSEHNVTLVRFQLNENISLNCSGSNRQTKAAWYHQNPDTGRLTLLLTVYYKDYTVNYQYKYHVKLNGYGGNNTLVIIGLTESDSGLYFCGTSMDSHYTPMQFHKPIRLVMEDKATDRESTVHSVTEAPENVEITVSTVGVMLTERELIFAGAGLAVLVFFLATVVAGGIIHSYGWRKGWAAAKRADEASVKIGKELKLDVLMTHANKVVHQNKISTEWIVVWKRGGGVSSGGNLTINALTVNDAGIYRVLDFDNEILITVTVTESGTDSKGNRTDDDKTEDSELFRK</sequence>
<evidence type="ECO:0000256" key="7">
    <source>
        <dbReference type="ARBA" id="ARBA00023180"/>
    </source>
</evidence>
<dbReference type="PROSITE" id="PS50835">
    <property type="entry name" value="IG_LIKE"/>
    <property type="match status" value="1"/>
</dbReference>
<feature type="domain" description="Ig-like" evidence="10">
    <location>
        <begin position="73"/>
        <end position="148"/>
    </location>
</feature>
<dbReference type="PANTHER" id="PTHR19433:SF111">
    <property type="entry name" value="T CELL RECEPTOR ALPHA VARIABLE 4"/>
    <property type="match status" value="1"/>
</dbReference>
<keyword evidence="4" id="KW-0391">Immunity</keyword>
<keyword evidence="9" id="KW-0812">Transmembrane</keyword>